<evidence type="ECO:0000256" key="2">
    <source>
        <dbReference type="ARBA" id="ARBA00022723"/>
    </source>
</evidence>
<keyword evidence="5" id="KW-0862">Zinc</keyword>
<dbReference type="InterPro" id="IPR036236">
    <property type="entry name" value="Znf_C2H2_sf"/>
</dbReference>
<dbReference type="STRING" id="327505.A0A2H3GEN0"/>
<dbReference type="PROSITE" id="PS50157">
    <property type="entry name" value="ZINC_FINGER_C2H2_2"/>
    <property type="match status" value="1"/>
</dbReference>
<evidence type="ECO:0000256" key="5">
    <source>
        <dbReference type="ARBA" id="ARBA00022833"/>
    </source>
</evidence>
<dbReference type="GO" id="GO:0006351">
    <property type="term" value="P:DNA-templated transcription"/>
    <property type="evidence" value="ECO:0007669"/>
    <property type="project" value="InterPro"/>
</dbReference>
<feature type="compositionally biased region" description="Polar residues" evidence="8">
    <location>
        <begin position="39"/>
        <end position="48"/>
    </location>
</feature>
<organism evidence="10 11">
    <name type="scientific">Fusarium oxysporum f. sp. radicis-cucumerinum</name>
    <dbReference type="NCBI Taxonomy" id="327505"/>
    <lineage>
        <taxon>Eukaryota</taxon>
        <taxon>Fungi</taxon>
        <taxon>Dikarya</taxon>
        <taxon>Ascomycota</taxon>
        <taxon>Pezizomycotina</taxon>
        <taxon>Sordariomycetes</taxon>
        <taxon>Hypocreomycetidae</taxon>
        <taxon>Hypocreales</taxon>
        <taxon>Nectriaceae</taxon>
        <taxon>Fusarium</taxon>
        <taxon>Fusarium oxysporum species complex</taxon>
    </lineage>
</organism>
<feature type="compositionally biased region" description="Polar residues" evidence="8">
    <location>
        <begin position="23"/>
        <end position="32"/>
    </location>
</feature>
<dbReference type="Pfam" id="PF04082">
    <property type="entry name" value="Fungal_trans"/>
    <property type="match status" value="2"/>
</dbReference>
<dbReference type="GO" id="GO:0008270">
    <property type="term" value="F:zinc ion binding"/>
    <property type="evidence" value="ECO:0007669"/>
    <property type="project" value="UniProtKB-KW"/>
</dbReference>
<dbReference type="GO" id="GO:0016787">
    <property type="term" value="F:hydrolase activity"/>
    <property type="evidence" value="ECO:0007669"/>
    <property type="project" value="InterPro"/>
</dbReference>
<feature type="compositionally biased region" description="Basic and acidic residues" evidence="8">
    <location>
        <begin position="328"/>
        <end position="346"/>
    </location>
</feature>
<evidence type="ECO:0000256" key="3">
    <source>
        <dbReference type="ARBA" id="ARBA00022737"/>
    </source>
</evidence>
<dbReference type="AlphaFoldDB" id="A0A2H3GEN0"/>
<dbReference type="Gene3D" id="3.40.50.1820">
    <property type="entry name" value="alpha/beta hydrolase"/>
    <property type="match status" value="1"/>
</dbReference>
<evidence type="ECO:0000256" key="4">
    <source>
        <dbReference type="ARBA" id="ARBA00022771"/>
    </source>
</evidence>
<dbReference type="InterPro" id="IPR013087">
    <property type="entry name" value="Znf_C2H2_type"/>
</dbReference>
<protein>
    <recommendedName>
        <fullName evidence="9">C2H2-type domain-containing protein</fullName>
    </recommendedName>
</protein>
<dbReference type="Proteomes" id="UP000219602">
    <property type="component" value="Chromosome 10"/>
</dbReference>
<proteinExistence type="predicted"/>
<feature type="region of interest" description="Disordered" evidence="8">
    <location>
        <begin position="782"/>
        <end position="804"/>
    </location>
</feature>
<keyword evidence="6" id="KW-0539">Nucleus</keyword>
<feature type="compositionally biased region" description="Basic and acidic residues" evidence="8">
    <location>
        <begin position="118"/>
        <end position="136"/>
    </location>
</feature>
<dbReference type="PANTHER" id="PTHR40626:SF18">
    <property type="entry name" value="NICOTINATE CATABOLISM CLUSTER-SPECIFIC TRANSCRIPTION FACTOR"/>
    <property type="match status" value="1"/>
</dbReference>
<gene>
    <name evidence="10" type="ORF">AU210_011194</name>
</gene>
<comment type="subcellular location">
    <subcellularLocation>
        <location evidence="1">Nucleus</location>
    </subcellularLocation>
</comment>
<feature type="region of interest" description="Disordered" evidence="8">
    <location>
        <begin position="20"/>
        <end position="54"/>
    </location>
</feature>
<feature type="domain" description="C2H2-type" evidence="9">
    <location>
        <begin position="51"/>
        <end position="75"/>
    </location>
</feature>
<dbReference type="InterPro" id="IPR051059">
    <property type="entry name" value="VerF-like"/>
</dbReference>
<dbReference type="SUPFAM" id="SSF57667">
    <property type="entry name" value="beta-beta-alpha zinc fingers"/>
    <property type="match status" value="1"/>
</dbReference>
<evidence type="ECO:0000256" key="1">
    <source>
        <dbReference type="ARBA" id="ARBA00004123"/>
    </source>
</evidence>
<dbReference type="PANTHER" id="PTHR40626">
    <property type="entry name" value="MIP31509P"/>
    <property type="match status" value="1"/>
</dbReference>
<feature type="compositionally biased region" description="Polar residues" evidence="8">
    <location>
        <begin position="352"/>
        <end position="374"/>
    </location>
</feature>
<feature type="compositionally biased region" description="Polar residues" evidence="8">
    <location>
        <begin position="138"/>
        <end position="176"/>
    </location>
</feature>
<dbReference type="SMART" id="SM00355">
    <property type="entry name" value="ZnF_C2H2"/>
    <property type="match status" value="2"/>
</dbReference>
<keyword evidence="4 7" id="KW-0863">Zinc-finger</keyword>
<feature type="region of interest" description="Disordered" evidence="8">
    <location>
        <begin position="102"/>
        <end position="196"/>
    </location>
</feature>
<reference evidence="10 11" key="2">
    <citation type="journal article" date="2017" name="Sci. Rep.">
        <title>A mobile pathogenicity chromosome in Fusarium oxysporum for infection of multiple cucurbit species.</title>
        <authorList>
            <person name="van Dam P."/>
            <person name="Fokkens L."/>
            <person name="Ayukawa Y."/>
            <person name="van der Gragt M."/>
            <person name="Ter Horst A."/>
            <person name="Brankovics B."/>
            <person name="Houterman P.M."/>
            <person name="Arie T."/>
            <person name="Rep M."/>
        </authorList>
    </citation>
    <scope>NUCLEOTIDE SEQUENCE [LARGE SCALE GENOMIC DNA]</scope>
    <source>
        <strain evidence="10 11">Forc016</strain>
    </source>
</reference>
<accession>A0A2H3GEN0</accession>
<dbReference type="GO" id="GO:0000978">
    <property type="term" value="F:RNA polymerase II cis-regulatory region sequence-specific DNA binding"/>
    <property type="evidence" value="ECO:0007669"/>
    <property type="project" value="InterPro"/>
</dbReference>
<name>A0A2H3GEN0_FUSOX</name>
<evidence type="ECO:0000256" key="6">
    <source>
        <dbReference type="ARBA" id="ARBA00023242"/>
    </source>
</evidence>
<dbReference type="GO" id="GO:0005634">
    <property type="term" value="C:nucleus"/>
    <property type="evidence" value="ECO:0007669"/>
    <property type="project" value="UniProtKB-SubCell"/>
</dbReference>
<evidence type="ECO:0000259" key="9">
    <source>
        <dbReference type="PROSITE" id="PS50157"/>
    </source>
</evidence>
<dbReference type="Gene3D" id="3.30.160.60">
    <property type="entry name" value="Classic Zinc Finger"/>
    <property type="match status" value="1"/>
</dbReference>
<dbReference type="InterPro" id="IPR007219">
    <property type="entry name" value="XnlR_reg_dom"/>
</dbReference>
<dbReference type="Pfam" id="PF07859">
    <property type="entry name" value="Abhydrolase_3"/>
    <property type="match status" value="1"/>
</dbReference>
<dbReference type="PROSITE" id="PS00028">
    <property type="entry name" value="ZINC_FINGER_C2H2_1"/>
    <property type="match status" value="2"/>
</dbReference>
<feature type="region of interest" description="Disordered" evidence="8">
    <location>
        <begin position="325"/>
        <end position="385"/>
    </location>
</feature>
<dbReference type="EMBL" id="MABQ02000008">
    <property type="protein sequence ID" value="PCD28636.1"/>
    <property type="molecule type" value="Genomic_DNA"/>
</dbReference>
<dbReference type="GO" id="GO:0000981">
    <property type="term" value="F:DNA-binding transcription factor activity, RNA polymerase II-specific"/>
    <property type="evidence" value="ECO:0007669"/>
    <property type="project" value="InterPro"/>
</dbReference>
<sequence length="1257" mass="140549">MYGADDELSLAVDAFLTEAMGRKQTQSQGQSETSRRGSAASQPAPQSDKSFECTHPGCSKKFTRSEHLQRHALNHLPGGSSCDICRAHFKRPDLLRRHMERHRQKDLEAGGTGFGVLDTRKRSWEAPDGTVVEKRPCRNSNTKAKSTKGSGQNPQETQQVPSPESDQADNTRNQSPGLIAWGHNEGQSVNGVDLHPSSDLHIEDSIFVHSAGELVTDDHLVNFTNSTDPFHHGEGIGEFSFDQLDPLLLNESFVDTAALDYTQNFQPDTASSFNMPYTTALDYNWLFNMNLNPTPTPLAKANEQYIPSAQMSEPVQILSPDSINSTRRWSESVHSHSSDTRQDASDPRTAVLNHTKTTPESLASSRTESTTPAQYKSAKLSRPNVAHDHQYVEEPQFNRPFSMLEKGPSIPKIDESVRKRILQVVEAANPSLPDSRHSLWDEPLLSRDSLQTYLELFFVKFNTAYPLMHLATFDVSRMEPLLLISVLLLGATYSTKDAHQLAVCIHDVIRPSIFSHASFSARAELWTLQTILLVECFGKSRAGQKQHDMSHLFHGLLINLIRRSDCHLALLCFMWDTQHAVLFCQSLCMSAFELRLELPCSQRIWEASDPASWATAWRSSACSSQQTFYLPSLKSYLGPSVPRPKALTGLSHVLMLHGLMSIAWDMQRRDQTALGVVDGDGPGSNWRKLIGNAYDAWKEDFDAYITSIISRLQNTPEDQARRSEYVAFATAYNALFHSAQALLHMEFLDIQIYAGARHILGRPVQQKDYRRSAKAVKQWASLVTERPNKDQTSNAEQNTRSHKRPASIAAWHAARLLHENTKVLTRSDAMQLFHVPWCLMAQNRPEDMDVKTGQQRQIVGLVWTMAETLSKVRWGILHAGVVVLRGLIPQRLINQLPSIFLQINISSVRLLPVITNISATQAKTAKMHPLHPEWTAFVTQNPNIIHDDDQRNGDFLSSVDGHKLATQVLTTDTTIPCRDDHQIPVRIYTAKETQPACGVVIFFHSGAFRHGSLETEDVSCRYMALGGPITVISVGYRLCPAYPYPIPINDGWDAFQYIVTALPSLVSRHTEPVNLVISGTSSGGQLAAIVSQRARDWFKEVENAAIPAKITLSGVLLRAPVTVRGTNAAFIPPRFRDMHHSWSVDFETPGLDRPDMEQSHDVLGVPPEDRSCPDAYPLWGDFNGLPRTYIQICDVDILRDDAVCYSRGLQEVGVDVHESLYKGLPHIFWIYGHHLDVSKKAQEDCVQGLKWLLGLGG</sequence>
<dbReference type="SUPFAM" id="SSF53474">
    <property type="entry name" value="alpha/beta-Hydrolases"/>
    <property type="match status" value="1"/>
</dbReference>
<evidence type="ECO:0000313" key="11">
    <source>
        <dbReference type="Proteomes" id="UP000219602"/>
    </source>
</evidence>
<comment type="caution">
    <text evidence="10">The sequence shown here is derived from an EMBL/GenBank/DDBJ whole genome shotgun (WGS) entry which is preliminary data.</text>
</comment>
<evidence type="ECO:0000256" key="7">
    <source>
        <dbReference type="PROSITE-ProRule" id="PRU00042"/>
    </source>
</evidence>
<dbReference type="InterPro" id="IPR013094">
    <property type="entry name" value="AB_hydrolase_3"/>
</dbReference>
<evidence type="ECO:0000256" key="8">
    <source>
        <dbReference type="SAM" id="MobiDB-lite"/>
    </source>
</evidence>
<evidence type="ECO:0000313" key="10">
    <source>
        <dbReference type="EMBL" id="PCD28636.1"/>
    </source>
</evidence>
<keyword evidence="3" id="KW-0677">Repeat</keyword>
<dbReference type="GO" id="GO:0000785">
    <property type="term" value="C:chromatin"/>
    <property type="evidence" value="ECO:0007669"/>
    <property type="project" value="TreeGrafter"/>
</dbReference>
<reference evidence="10 11" key="1">
    <citation type="journal article" date="2016" name="Environ. Microbiol.">
        <title>Effector profiles distinguish formae speciales of Fusarium oxysporum.</title>
        <authorList>
            <person name="van Dam P."/>
            <person name="Fokkens L."/>
            <person name="Schmidt S.M."/>
            <person name="Linmans J.H."/>
            <person name="Kistler H.C."/>
            <person name="Ma L.J."/>
            <person name="Rep M."/>
        </authorList>
    </citation>
    <scope>NUCLEOTIDE SEQUENCE [LARGE SCALE GENOMIC DNA]</scope>
    <source>
        <strain evidence="10 11">Forc016</strain>
    </source>
</reference>
<keyword evidence="2" id="KW-0479">Metal-binding</keyword>
<dbReference type="InterPro" id="IPR029058">
    <property type="entry name" value="AB_hydrolase_fold"/>
</dbReference>
<dbReference type="Pfam" id="PF00096">
    <property type="entry name" value="zf-C2H2"/>
    <property type="match status" value="2"/>
</dbReference>